<dbReference type="PANTHER" id="PTHR32063">
    <property type="match status" value="1"/>
</dbReference>
<accession>A0A380WEF0</accession>
<dbReference type="Gene3D" id="3.30.70.1440">
    <property type="entry name" value="Multidrug efflux transporter AcrB pore domain"/>
    <property type="match status" value="1"/>
</dbReference>
<dbReference type="AlphaFoldDB" id="A0A380WEF0"/>
<dbReference type="PRINTS" id="PR00702">
    <property type="entry name" value="ACRIFLAVINRP"/>
</dbReference>
<organism evidence="10 11">
    <name type="scientific">Afipia felis</name>
    <name type="common">Cat scratch disease bacillus</name>
    <dbReference type="NCBI Taxonomy" id="1035"/>
    <lineage>
        <taxon>Bacteria</taxon>
        <taxon>Pseudomonadati</taxon>
        <taxon>Pseudomonadota</taxon>
        <taxon>Alphaproteobacteria</taxon>
        <taxon>Hyphomicrobiales</taxon>
        <taxon>Nitrobacteraceae</taxon>
        <taxon>Afipia</taxon>
    </lineage>
</organism>
<dbReference type="SUPFAM" id="SSF82693">
    <property type="entry name" value="Multidrug efflux transporter AcrB pore domain, PN1, PN2, PC1 and PC2 subdomains"/>
    <property type="match status" value="2"/>
</dbReference>
<dbReference type="PANTHER" id="PTHR32063:SF24">
    <property type="entry name" value="CATION EFFLUX SYSTEM (ACRB_ACRD_ACRF FAMILY)"/>
    <property type="match status" value="1"/>
</dbReference>
<dbReference type="Gene3D" id="1.20.1640.10">
    <property type="entry name" value="Multidrug efflux transporter AcrB transmembrane domain"/>
    <property type="match status" value="2"/>
</dbReference>
<evidence type="ECO:0000256" key="8">
    <source>
        <dbReference type="SAM" id="MobiDB-lite"/>
    </source>
</evidence>
<keyword evidence="5 9" id="KW-0812">Transmembrane</keyword>
<sequence>MRQLLHWVSSRPAAIGAMALLVAAFGVWSFLQLEVDAIPDITGVQVQINTTVPAFAPEEIERLVTLPIERAMAGQPGLRDMRSLTKTGLSQVTLLYEDGTDQLRSRQLVTERLATVRDMLPAGSTSQLAPITTGLGEIWYYTLEWVQPPARLDEQQQLMELYEAQEYIVKPMLRATPGVAEVNSNGGLERQFVVEPDLSRLTAAGVTPTELALAVGANVENAGGGTITANGQRFTLRTEARVTTVDMIRALPVKFAGSVRPLTVGDLATVTIGHALREGAATANGKETVLGTVMMLVGQNSRDVAKRVDARLPDLRAALPKGMALRVQYDRSELVDRTVATVERNLGEGALLVAVVLLVVLGNWRAAMIVALVIPLAFLMMITGMNVLGVSGNLMSLGALDFGLIVDGAIVVVENAMRLMSQASAEKKRELTARERRTIVVEATSGVARPVFFGVAIITLVYVPVLSLGGVEGKLFHPMAQAVMLALGAALFVTFTLVPALCAWMLRSNMKARQHSGGENGAAARTSHDIGHSSGLSGFIARGYVPLLNFALRHPAASVCLAVCLVGGSIAVFLTLGSQFTPRLDEGSITAMVYKPVGMSLDRSLVIEQETEREILRRFPQVTRTFSRIGTSAVATDPMPPNENDLYIFYKPLDQWPQGDGMPRNKAELVSAIEKTITAVFPEQSFLFAQPIEMRFNEMLEGTRADLSVKIFGNDYDMLEKLAAQAREELQTLPGTANVQFETADRTRSRVVDIDHEAMVRLGLGAMEVNRAVTSAIAGDEIGFITEGDHRHSIVVRLPEMLRADNKSLLSLPLRVGTTGLVSLDRVATVRDTRTVEPILHDNAKRRAALMVNLNTNDIEGYVTAARARLADKLKLPESYRIEFGGQFRQLEAARSRLMIVVPAALLLIFALVYSAVGSIRQAAVIYTGIPFAITGGVLALWLLNMPFSITAAIGFIALSGIAMLNGLVLVDHINSLRKILPLADAVRQAAMDRLRPVLSTAMVAGIGFMPMAIAQGAGAEVQRPLATVVIGGIISSTVLTLLLLPTIYRWVERRSAGHNREKNLSPKDFGQLSAQKTSLSNGSSEESTYSA</sequence>
<keyword evidence="4" id="KW-1003">Cell membrane</keyword>
<feature type="transmembrane region" description="Helical" evidence="9">
    <location>
        <begin position="950"/>
        <end position="971"/>
    </location>
</feature>
<keyword evidence="7 9" id="KW-0472">Membrane</keyword>
<feature type="transmembrane region" description="Helical" evidence="9">
    <location>
        <begin position="556"/>
        <end position="576"/>
    </location>
</feature>
<evidence type="ECO:0000256" key="2">
    <source>
        <dbReference type="ARBA" id="ARBA00010942"/>
    </source>
</evidence>
<feature type="transmembrane region" description="Helical" evidence="9">
    <location>
        <begin position="346"/>
        <end position="362"/>
    </location>
</feature>
<evidence type="ECO:0000256" key="6">
    <source>
        <dbReference type="ARBA" id="ARBA00022989"/>
    </source>
</evidence>
<dbReference type="GO" id="GO:0008324">
    <property type="term" value="F:monoatomic cation transmembrane transporter activity"/>
    <property type="evidence" value="ECO:0007669"/>
    <property type="project" value="InterPro"/>
</dbReference>
<evidence type="ECO:0000256" key="3">
    <source>
        <dbReference type="ARBA" id="ARBA00022448"/>
    </source>
</evidence>
<feature type="region of interest" description="Disordered" evidence="8">
    <location>
        <begin position="1060"/>
        <end position="1092"/>
    </location>
</feature>
<protein>
    <submittedName>
        <fullName evidence="10">Cation efflux system protein CzcA</fullName>
    </submittedName>
</protein>
<feature type="transmembrane region" description="Helical" evidence="9">
    <location>
        <begin position="438"/>
        <end position="463"/>
    </location>
</feature>
<dbReference type="OrthoDB" id="9798415at2"/>
<evidence type="ECO:0000256" key="1">
    <source>
        <dbReference type="ARBA" id="ARBA00004651"/>
    </source>
</evidence>
<gene>
    <name evidence="10" type="primary">czcA_4</name>
    <name evidence="10" type="ORF">NCTC12722_03753</name>
</gene>
<reference evidence="10 11" key="1">
    <citation type="submission" date="2018-06" db="EMBL/GenBank/DDBJ databases">
        <authorList>
            <consortium name="Pathogen Informatics"/>
            <person name="Doyle S."/>
        </authorList>
    </citation>
    <scope>NUCLEOTIDE SEQUENCE [LARGE SCALE GENOMIC DNA]</scope>
    <source>
        <strain evidence="10 11">NCTC12722</strain>
    </source>
</reference>
<feature type="transmembrane region" description="Helical" evidence="9">
    <location>
        <begin position="998"/>
        <end position="1019"/>
    </location>
</feature>
<evidence type="ECO:0000256" key="7">
    <source>
        <dbReference type="ARBA" id="ARBA00023136"/>
    </source>
</evidence>
<dbReference type="Pfam" id="PF00873">
    <property type="entry name" value="ACR_tran"/>
    <property type="match status" value="1"/>
</dbReference>
<dbReference type="InterPro" id="IPR004763">
    <property type="entry name" value="CusA-like"/>
</dbReference>
<dbReference type="InterPro" id="IPR027463">
    <property type="entry name" value="AcrB_DN_DC_subdom"/>
</dbReference>
<feature type="transmembrane region" description="Helical" evidence="9">
    <location>
        <begin position="394"/>
        <end position="417"/>
    </location>
</feature>
<evidence type="ECO:0000313" key="11">
    <source>
        <dbReference type="Proteomes" id="UP000254343"/>
    </source>
</evidence>
<dbReference type="Proteomes" id="UP000254343">
    <property type="component" value="Unassembled WGS sequence"/>
</dbReference>
<feature type="compositionally biased region" description="Polar residues" evidence="8">
    <location>
        <begin position="1073"/>
        <end position="1092"/>
    </location>
</feature>
<feature type="transmembrane region" description="Helical" evidence="9">
    <location>
        <begin position="12"/>
        <end position="31"/>
    </location>
</feature>
<dbReference type="NCBIfam" id="TIGR00914">
    <property type="entry name" value="2A0601"/>
    <property type="match status" value="1"/>
</dbReference>
<proteinExistence type="inferred from homology"/>
<dbReference type="SUPFAM" id="SSF82714">
    <property type="entry name" value="Multidrug efflux transporter AcrB TolC docking domain, DN and DC subdomains"/>
    <property type="match status" value="2"/>
</dbReference>
<feature type="transmembrane region" description="Helical" evidence="9">
    <location>
        <begin position="898"/>
        <end position="917"/>
    </location>
</feature>
<dbReference type="EMBL" id="UIGB01000001">
    <property type="protein sequence ID" value="SUU86525.1"/>
    <property type="molecule type" value="Genomic_DNA"/>
</dbReference>
<dbReference type="InterPro" id="IPR001036">
    <property type="entry name" value="Acrflvin-R"/>
</dbReference>
<evidence type="ECO:0000256" key="5">
    <source>
        <dbReference type="ARBA" id="ARBA00022692"/>
    </source>
</evidence>
<dbReference type="Gene3D" id="3.30.70.1430">
    <property type="entry name" value="Multidrug efflux transporter AcrB pore domain"/>
    <property type="match status" value="2"/>
</dbReference>
<feature type="transmembrane region" description="Helical" evidence="9">
    <location>
        <begin position="369"/>
        <end position="388"/>
    </location>
</feature>
<feature type="transmembrane region" description="Helical" evidence="9">
    <location>
        <begin position="924"/>
        <end position="944"/>
    </location>
</feature>
<evidence type="ECO:0000256" key="9">
    <source>
        <dbReference type="SAM" id="Phobius"/>
    </source>
</evidence>
<keyword evidence="3" id="KW-0813">Transport</keyword>
<name>A0A380WEF0_AFIFE</name>
<evidence type="ECO:0000313" key="10">
    <source>
        <dbReference type="EMBL" id="SUU86525.1"/>
    </source>
</evidence>
<dbReference type="GO" id="GO:0042910">
    <property type="term" value="F:xenobiotic transmembrane transporter activity"/>
    <property type="evidence" value="ECO:0007669"/>
    <property type="project" value="TreeGrafter"/>
</dbReference>
<comment type="subcellular location">
    <subcellularLocation>
        <location evidence="1">Cell membrane</location>
        <topology evidence="1">Multi-pass membrane protein</topology>
    </subcellularLocation>
</comment>
<evidence type="ECO:0000256" key="4">
    <source>
        <dbReference type="ARBA" id="ARBA00022475"/>
    </source>
</evidence>
<feature type="transmembrane region" description="Helical" evidence="9">
    <location>
        <begin position="1025"/>
        <end position="1045"/>
    </location>
</feature>
<dbReference type="SUPFAM" id="SSF82866">
    <property type="entry name" value="Multidrug efflux transporter AcrB transmembrane domain"/>
    <property type="match status" value="2"/>
</dbReference>
<feature type="transmembrane region" description="Helical" evidence="9">
    <location>
        <begin position="483"/>
        <end position="506"/>
    </location>
</feature>
<dbReference type="Gene3D" id="3.30.2090.10">
    <property type="entry name" value="Multidrug efflux transporter AcrB TolC docking domain, DN and DC subdomains"/>
    <property type="match status" value="2"/>
</dbReference>
<dbReference type="Gene3D" id="3.30.70.1320">
    <property type="entry name" value="Multidrug efflux transporter AcrB pore domain like"/>
    <property type="match status" value="1"/>
</dbReference>
<dbReference type="GO" id="GO:0005886">
    <property type="term" value="C:plasma membrane"/>
    <property type="evidence" value="ECO:0007669"/>
    <property type="project" value="UniProtKB-SubCell"/>
</dbReference>
<keyword evidence="6 9" id="KW-1133">Transmembrane helix</keyword>
<comment type="similarity">
    <text evidence="2">Belongs to the resistance-nodulation-cell division (RND) (TC 2.A.6) family.</text>
</comment>